<name>A0A024LRM1_9HYPH</name>
<evidence type="ECO:0000259" key="1">
    <source>
        <dbReference type="Pfam" id="PF05171"/>
    </source>
</evidence>
<dbReference type="SUPFAM" id="SSF144064">
    <property type="entry name" value="Heme iron utilization protein-like"/>
    <property type="match status" value="1"/>
</dbReference>
<dbReference type="Gene3D" id="3.40.1570.10">
    <property type="entry name" value="HemS/ChuS/ChuX like domains"/>
    <property type="match status" value="2"/>
</dbReference>
<dbReference type="InterPro" id="IPR053733">
    <property type="entry name" value="Heme_Transport_Util_sf"/>
</dbReference>
<dbReference type="CDD" id="cd16830">
    <property type="entry name" value="HemS-like_N"/>
    <property type="match status" value="1"/>
</dbReference>
<evidence type="ECO:0000313" key="2">
    <source>
        <dbReference type="EMBL" id="CDP79873.1"/>
    </source>
</evidence>
<proteinExistence type="predicted"/>
<feature type="domain" description="Haemin-degrading HemS/ChuX" evidence="1">
    <location>
        <begin position="205"/>
        <end position="337"/>
    </location>
</feature>
<dbReference type="CDD" id="cd16831">
    <property type="entry name" value="HemS-like_C"/>
    <property type="match status" value="1"/>
</dbReference>
<dbReference type="Pfam" id="PF05171">
    <property type="entry name" value="HemS"/>
    <property type="match status" value="2"/>
</dbReference>
<gene>
    <name evidence="2" type="primary">hmuS</name>
    <name evidence="2" type="ORF">BN1046_00778</name>
</gene>
<dbReference type="EMBL" id="HG977196">
    <property type="protein sequence ID" value="CDP79873.1"/>
    <property type="molecule type" value="Genomic_DNA"/>
</dbReference>
<accession>A0A024LRM1</accession>
<sequence length="351" mass="40910">MSYTAKEIIRLREKKEMHNRDFATSIGISEAELIAAYCTTEKAKKLNADVTTLLKNAPKIGTVMVLTRNEYAVHEKIGCFEKIVQNQHVPITLGEIDLRIFPKQWKFGFEYEMVVFGKPTKSLQFFDQYGVAIFKIYSKDTTNMEEWNILVKKLLSKDQLPNLEIQPSPTLTQHDTANINVEKFRDRWRQMTDVHQLHEIISEFKINRHDAVKYAGNEFADELSVESLEIMLNKIAQQEIPIMCFVGNKGCIQIFSGQIKNIKQIGPWLNILDKKFNLHMLVSGIDKIWRVRKPTRDGYVSSLEVFDKNGEMIVQFFGLRKEGQKEREDWRSLLNDLPSILENNNYFKKVR</sequence>
<dbReference type="InterPro" id="IPR007845">
    <property type="entry name" value="HemS/ChuX_dom"/>
</dbReference>
<dbReference type="AlphaFoldDB" id="A0A024LRM1"/>
<dbReference type="GO" id="GO:0006826">
    <property type="term" value="P:iron ion transport"/>
    <property type="evidence" value="ECO:0007669"/>
    <property type="project" value="InterPro"/>
</dbReference>
<protein>
    <submittedName>
        <fullName evidence="2">Hemin degrading protein</fullName>
    </submittedName>
</protein>
<reference evidence="2" key="1">
    <citation type="submission" date="2013-11" db="EMBL/GenBank/DDBJ databases">
        <authorList>
            <person name="GENOMES U."/>
        </authorList>
    </citation>
    <scope>NUCLEOTIDE SEQUENCE</scope>
    <source>
        <strain evidence="2">MVT06</strain>
    </source>
</reference>
<organism evidence="2">
    <name type="scientific">Bartonella schoenbuchensis</name>
    <dbReference type="NCBI Taxonomy" id="165694"/>
    <lineage>
        <taxon>Bacteria</taxon>
        <taxon>Pseudomonadati</taxon>
        <taxon>Pseudomonadota</taxon>
        <taxon>Alphaproteobacteria</taxon>
        <taxon>Hyphomicrobiales</taxon>
        <taxon>Bartonellaceae</taxon>
        <taxon>Bartonella</taxon>
    </lineage>
</organism>
<reference evidence="2" key="2">
    <citation type="submission" date="2014-05" db="EMBL/GenBank/DDBJ databases">
        <title>Genome sequencing of Bartonella spp. isolated from human blood.</title>
        <authorList>
            <person name="Raoult D."/>
        </authorList>
    </citation>
    <scope>NUCLEOTIDE SEQUENCE</scope>
    <source>
        <strain evidence="2">MVT06</strain>
    </source>
</reference>
<feature type="domain" description="Haemin-degrading HemS/ChuX" evidence="1">
    <location>
        <begin position="27"/>
        <end position="154"/>
    </location>
</feature>